<dbReference type="InterPro" id="IPR017501">
    <property type="entry name" value="Phage_infect_YhgE_C"/>
</dbReference>
<dbReference type="InterPro" id="IPR013525">
    <property type="entry name" value="ABC2_TM"/>
</dbReference>
<feature type="domain" description="ABC-2 type transporter transmembrane" evidence="6">
    <location>
        <begin position="22"/>
        <end position="162"/>
    </location>
</feature>
<evidence type="ECO:0000259" key="6">
    <source>
        <dbReference type="Pfam" id="PF12698"/>
    </source>
</evidence>
<sequence length="715" mass="78580">MKNIFKIYKNDLKDIFTNKVLLVIVTGLCILPSLYAWFNIKASWDPYGNTGNISVAVVNEDSGAEIMDKEVNIGDELVDKLKTNKDLGWKFVDRKKALEGVNDGTYYAYIEIPSNFSKDLTSLVSKDIKKGTIIYTVNEKINAIAPKITSKGATTIQNEVNQTVVKTVSEVVLNVFKEAGIELEKQLPKLSTLENNLVEVQGKFKNINKVVDTAVDATDKVSDIVKDVQNDIPLIKETLTNTKNLSSDIKSFLNDSKTGLSQLSPVIKNDLGLISEISSNAKDAVSDLIDAINKGSESAPQLIDNLSTKLSNLASSTNTLTKFLEKLNKLVPGNQLKSVIDSLNSISTKLDTAVNSLQTIKNQVANGEKPPLTNLNNLLKVVSDVNTITSSILNNFDSKIQAPIGNIIDDAFKVVENVIEVLDSAEKKLPDVEDILNTTLSFTGSAKEGATFVKEKLPYAKSVVDDLVDAMKKINNNSEVNELISLLKSDVLKRSEFLKQPVDLVENRLYPMKNYGSAMTPFYTVLSLWVGILLLMSLLSTNVHGDYKSYEVYFGRGLTFLSLTIIQALIVSLGDIYLLKVQADNIPLFILISVFTSIVFTAIVYSLVSIFGNVGKAIGVVLLVIQVAGSGGTFPIQVTPQFFQNVYPLLPFTYAISAMRETVGGIYMPNLIKDISALAIFIIIFVLFTILLKKPINKITEKVQDRFNESDLTGH</sequence>
<accession>A0A1V1I4G1</accession>
<evidence type="ECO:0000313" key="8">
    <source>
        <dbReference type="Proteomes" id="UP000245622"/>
    </source>
</evidence>
<dbReference type="NCBIfam" id="TIGR03061">
    <property type="entry name" value="pip_yhgE_Nterm"/>
    <property type="match status" value="1"/>
</dbReference>
<gene>
    <name evidence="7" type="ORF">CRIB_1707</name>
</gene>
<dbReference type="SUPFAM" id="SSF58104">
    <property type="entry name" value="Methyl-accepting chemotaxis protein (MCP) signaling domain"/>
    <property type="match status" value="1"/>
</dbReference>
<dbReference type="GO" id="GO:0016020">
    <property type="term" value="C:membrane"/>
    <property type="evidence" value="ECO:0007669"/>
    <property type="project" value="UniProtKB-SubCell"/>
</dbReference>
<keyword evidence="4 5" id="KW-0472">Membrane</keyword>
<dbReference type="NCBIfam" id="TIGR03062">
    <property type="entry name" value="pip_yhgE_Cterm"/>
    <property type="match status" value="1"/>
</dbReference>
<dbReference type="GO" id="GO:0140359">
    <property type="term" value="F:ABC-type transporter activity"/>
    <property type="evidence" value="ECO:0007669"/>
    <property type="project" value="InterPro"/>
</dbReference>
<protein>
    <submittedName>
        <fullName evidence="7">Phage infection protein</fullName>
    </submittedName>
</protein>
<proteinExistence type="predicted"/>
<dbReference type="EMBL" id="LN555523">
    <property type="protein sequence ID" value="CED94314.1"/>
    <property type="molecule type" value="Genomic_DNA"/>
</dbReference>
<keyword evidence="2 5" id="KW-0812">Transmembrane</keyword>
<feature type="transmembrane region" description="Helical" evidence="5">
    <location>
        <begin position="586"/>
        <end position="608"/>
    </location>
</feature>
<evidence type="ECO:0000256" key="5">
    <source>
        <dbReference type="SAM" id="Phobius"/>
    </source>
</evidence>
<organism evidence="7 8">
    <name type="scientific">Romboutsia ilealis</name>
    <dbReference type="NCBI Taxonomy" id="1115758"/>
    <lineage>
        <taxon>Bacteria</taxon>
        <taxon>Bacillati</taxon>
        <taxon>Bacillota</taxon>
        <taxon>Clostridia</taxon>
        <taxon>Peptostreptococcales</taxon>
        <taxon>Peptostreptococcaceae</taxon>
        <taxon>Romboutsia</taxon>
    </lineage>
</organism>
<dbReference type="PANTHER" id="PTHR43077">
    <property type="entry name" value="TRANSPORT PERMEASE YVFS-RELATED"/>
    <property type="match status" value="1"/>
</dbReference>
<evidence type="ECO:0000256" key="3">
    <source>
        <dbReference type="ARBA" id="ARBA00022989"/>
    </source>
</evidence>
<reference evidence="7 8" key="1">
    <citation type="submission" date="2014-04" db="EMBL/GenBank/DDBJ databases">
        <authorList>
            <person name="Hornung B.V."/>
        </authorList>
    </citation>
    <scope>NUCLEOTIDE SEQUENCE [LARGE SCALE GENOMIC DNA]</scope>
    <source>
        <strain evidence="7 8">CRIB</strain>
    </source>
</reference>
<feature type="transmembrane region" description="Helical" evidence="5">
    <location>
        <begin position="20"/>
        <end position="38"/>
    </location>
</feature>
<feature type="transmembrane region" description="Helical" evidence="5">
    <location>
        <begin position="675"/>
        <end position="692"/>
    </location>
</feature>
<dbReference type="Proteomes" id="UP000245622">
    <property type="component" value="Chromosome 1"/>
</dbReference>
<dbReference type="InterPro" id="IPR017500">
    <property type="entry name" value="Phage_infect_YhgE_N"/>
</dbReference>
<dbReference type="PANTHER" id="PTHR43077:SF10">
    <property type="entry name" value="TRANSPORT PERMEASE PROTEIN"/>
    <property type="match status" value="1"/>
</dbReference>
<dbReference type="Gene3D" id="1.10.287.950">
    <property type="entry name" value="Methyl-accepting chemotaxis protein"/>
    <property type="match status" value="1"/>
</dbReference>
<dbReference type="KEGG" id="ril:CRIB_1707"/>
<feature type="transmembrane region" description="Helical" evidence="5">
    <location>
        <begin position="620"/>
        <end position="638"/>
    </location>
</feature>
<evidence type="ECO:0000256" key="1">
    <source>
        <dbReference type="ARBA" id="ARBA00004141"/>
    </source>
</evidence>
<evidence type="ECO:0000256" key="2">
    <source>
        <dbReference type="ARBA" id="ARBA00022692"/>
    </source>
</evidence>
<feature type="domain" description="ABC-2 type transporter transmembrane" evidence="6">
    <location>
        <begin position="345"/>
        <end position="691"/>
    </location>
</feature>
<feature type="transmembrane region" description="Helical" evidence="5">
    <location>
        <begin position="522"/>
        <end position="541"/>
    </location>
</feature>
<evidence type="ECO:0000256" key="4">
    <source>
        <dbReference type="ARBA" id="ARBA00023136"/>
    </source>
</evidence>
<feature type="transmembrane region" description="Helical" evidence="5">
    <location>
        <begin position="553"/>
        <end position="574"/>
    </location>
</feature>
<dbReference type="AlphaFoldDB" id="A0A1V1I4G1"/>
<dbReference type="GeneID" id="82205739"/>
<dbReference type="Pfam" id="PF12698">
    <property type="entry name" value="ABC2_membrane_3"/>
    <property type="match status" value="2"/>
</dbReference>
<dbReference type="Gene3D" id="3.40.1710.10">
    <property type="entry name" value="abc type-2 transporter like domain"/>
    <property type="match status" value="1"/>
</dbReference>
<keyword evidence="8" id="KW-1185">Reference proteome</keyword>
<evidence type="ECO:0000313" key="7">
    <source>
        <dbReference type="EMBL" id="CED94314.1"/>
    </source>
</evidence>
<name>A0A1V1I4G1_9FIRM</name>
<comment type="subcellular location">
    <subcellularLocation>
        <location evidence="1">Membrane</location>
        <topology evidence="1">Multi-pass membrane protein</topology>
    </subcellularLocation>
</comment>
<dbReference type="InterPro" id="IPR051328">
    <property type="entry name" value="T7SS_ABC-Transporter"/>
</dbReference>
<keyword evidence="3 5" id="KW-1133">Transmembrane helix</keyword>
<dbReference type="RefSeq" id="WP_180701846.1">
    <property type="nucleotide sequence ID" value="NZ_CAPWPQ010000001.1"/>
</dbReference>